<dbReference type="EMBL" id="JBEXPZ010000023">
    <property type="protein sequence ID" value="MET9846659.1"/>
    <property type="molecule type" value="Genomic_DNA"/>
</dbReference>
<gene>
    <name evidence="2" type="ORF">ABZZ21_19235</name>
</gene>
<keyword evidence="3" id="KW-1185">Reference proteome</keyword>
<dbReference type="RefSeq" id="WP_355397943.1">
    <property type="nucleotide sequence ID" value="NZ_JBEXPZ010000023.1"/>
</dbReference>
<sequence>MAATPDSALGEGPVRPVPVPLQRQLEQDRLRELIENAETEHGPVEQAAVEAKRALLRDDAAGPVGAF</sequence>
<evidence type="ECO:0000313" key="2">
    <source>
        <dbReference type="EMBL" id="MET9846659.1"/>
    </source>
</evidence>
<feature type="region of interest" description="Disordered" evidence="1">
    <location>
        <begin position="1"/>
        <end position="22"/>
    </location>
</feature>
<protein>
    <submittedName>
        <fullName evidence="2">Uncharacterized protein</fullName>
    </submittedName>
</protein>
<name>A0ABV2UYN5_9ACTN</name>
<reference evidence="2 3" key="1">
    <citation type="submission" date="2024-06" db="EMBL/GenBank/DDBJ databases">
        <title>The Natural Products Discovery Center: Release of the First 8490 Sequenced Strains for Exploring Actinobacteria Biosynthetic Diversity.</title>
        <authorList>
            <person name="Kalkreuter E."/>
            <person name="Kautsar S.A."/>
            <person name="Yang D."/>
            <person name="Bader C.D."/>
            <person name="Teijaro C.N."/>
            <person name="Fluegel L."/>
            <person name="Davis C.M."/>
            <person name="Simpson J.R."/>
            <person name="Lauterbach L."/>
            <person name="Steele A.D."/>
            <person name="Gui C."/>
            <person name="Meng S."/>
            <person name="Li G."/>
            <person name="Viehrig K."/>
            <person name="Ye F."/>
            <person name="Su P."/>
            <person name="Kiefer A.F."/>
            <person name="Nichols A."/>
            <person name="Cepeda A.J."/>
            <person name="Yan W."/>
            <person name="Fan B."/>
            <person name="Jiang Y."/>
            <person name="Adhikari A."/>
            <person name="Zheng C.-J."/>
            <person name="Schuster L."/>
            <person name="Cowan T.M."/>
            <person name="Smanski M.J."/>
            <person name="Chevrette M.G."/>
            <person name="De Carvalho L.P.S."/>
            <person name="Shen B."/>
        </authorList>
    </citation>
    <scope>NUCLEOTIDE SEQUENCE [LARGE SCALE GENOMIC DNA]</scope>
    <source>
        <strain evidence="2 3">NPDC006434</strain>
    </source>
</reference>
<evidence type="ECO:0000256" key="1">
    <source>
        <dbReference type="SAM" id="MobiDB-lite"/>
    </source>
</evidence>
<evidence type="ECO:0000313" key="3">
    <source>
        <dbReference type="Proteomes" id="UP001550210"/>
    </source>
</evidence>
<accession>A0ABV2UYN5</accession>
<organism evidence="2 3">
    <name type="scientific">Streptomyces ossamyceticus</name>
    <dbReference type="NCBI Taxonomy" id="249581"/>
    <lineage>
        <taxon>Bacteria</taxon>
        <taxon>Bacillati</taxon>
        <taxon>Actinomycetota</taxon>
        <taxon>Actinomycetes</taxon>
        <taxon>Kitasatosporales</taxon>
        <taxon>Streptomycetaceae</taxon>
        <taxon>Streptomyces</taxon>
    </lineage>
</organism>
<dbReference type="Proteomes" id="UP001550210">
    <property type="component" value="Unassembled WGS sequence"/>
</dbReference>
<proteinExistence type="predicted"/>
<comment type="caution">
    <text evidence="2">The sequence shown here is derived from an EMBL/GenBank/DDBJ whole genome shotgun (WGS) entry which is preliminary data.</text>
</comment>